<dbReference type="Proteomes" id="UP001523565">
    <property type="component" value="Unassembled WGS sequence"/>
</dbReference>
<name>A0ABT1EJ39_9FIRM</name>
<dbReference type="RefSeq" id="WP_262069582.1">
    <property type="nucleotide sequence ID" value="NZ_JAMXOC010000016.1"/>
</dbReference>
<comment type="caution">
    <text evidence="2">The sequence shown here is derived from an EMBL/GenBank/DDBJ whole genome shotgun (WGS) entry which is preliminary data.</text>
</comment>
<organism evidence="2 3">
    <name type="scientific">Ohessyouella blattaphilus</name>
    <dbReference type="NCBI Taxonomy" id="2949333"/>
    <lineage>
        <taxon>Bacteria</taxon>
        <taxon>Bacillati</taxon>
        <taxon>Bacillota</taxon>
        <taxon>Clostridia</taxon>
        <taxon>Lachnospirales</taxon>
        <taxon>Lachnospiraceae</taxon>
        <taxon>Ohessyouella</taxon>
    </lineage>
</organism>
<keyword evidence="1" id="KW-0472">Membrane</keyword>
<sequence>MSRIEFMNELAALLADLPTDDRNDALAYYNDYFDAAGAENEGAIISELVSPAKVAKTIKSELGGTIKEDQESSDVLPEKYEEMPKDKNNLLKIILIIAGVCILAPIILPIIFAVFITVVSLLFAVFMFFVSLVIAAVAVIICGISLIVAGILMIIPEIAAGLVCIGVGLLLTAAGLVATRYTVKLCTVVFPGLVRFTVDICRRLVGMTRKAVA</sequence>
<evidence type="ECO:0000313" key="3">
    <source>
        <dbReference type="Proteomes" id="UP001523565"/>
    </source>
</evidence>
<feature type="transmembrane region" description="Helical" evidence="1">
    <location>
        <begin position="122"/>
        <end position="151"/>
    </location>
</feature>
<reference evidence="2 3" key="1">
    <citation type="journal article" date="2022" name="Genome Biol. Evol.">
        <title>Host diet, physiology and behaviors set the stage for Lachnospiraceae cladogenesis.</title>
        <authorList>
            <person name="Vera-Ponce De Leon A."/>
            <person name="Schneider M."/>
            <person name="Jahnes B.C."/>
            <person name="Sadowski V."/>
            <person name="Camuy-Velez L.A."/>
            <person name="Duan J."/>
            <person name="Sabree Z.L."/>
        </authorList>
    </citation>
    <scope>NUCLEOTIDE SEQUENCE [LARGE SCALE GENOMIC DNA]</scope>
    <source>
        <strain evidence="2 3">PAL227</strain>
    </source>
</reference>
<keyword evidence="1" id="KW-1133">Transmembrane helix</keyword>
<accession>A0ABT1EJ39</accession>
<proteinExistence type="predicted"/>
<keyword evidence="3" id="KW-1185">Reference proteome</keyword>
<dbReference type="Pfam" id="PF22564">
    <property type="entry name" value="HAAS"/>
    <property type="match status" value="1"/>
</dbReference>
<evidence type="ECO:0000313" key="2">
    <source>
        <dbReference type="EMBL" id="MCP1110703.1"/>
    </source>
</evidence>
<protein>
    <submittedName>
        <fullName evidence="2">DUF1700 domain-containing protein</fullName>
    </submittedName>
</protein>
<feature type="transmembrane region" description="Helical" evidence="1">
    <location>
        <begin position="93"/>
        <end position="116"/>
    </location>
</feature>
<dbReference type="EMBL" id="JAMZFV010000016">
    <property type="protein sequence ID" value="MCP1110703.1"/>
    <property type="molecule type" value="Genomic_DNA"/>
</dbReference>
<gene>
    <name evidence="2" type="ORF">NK118_10610</name>
</gene>
<keyword evidence="1" id="KW-0812">Transmembrane</keyword>
<evidence type="ECO:0000256" key="1">
    <source>
        <dbReference type="SAM" id="Phobius"/>
    </source>
</evidence>
<feature type="transmembrane region" description="Helical" evidence="1">
    <location>
        <begin position="158"/>
        <end position="178"/>
    </location>
</feature>